<comment type="caution">
    <text evidence="12">The sequence shown here is derived from an EMBL/GenBank/DDBJ whole genome shotgun (WGS) entry which is preliminary data.</text>
</comment>
<evidence type="ECO:0000256" key="1">
    <source>
        <dbReference type="ARBA" id="ARBA00004141"/>
    </source>
</evidence>
<evidence type="ECO:0000256" key="7">
    <source>
        <dbReference type="ARBA" id="ARBA00022840"/>
    </source>
</evidence>
<dbReference type="PANTHER" id="PTHR43289">
    <property type="entry name" value="MITOGEN-ACTIVATED PROTEIN KINASE KINASE KINASE 20-RELATED"/>
    <property type="match status" value="1"/>
</dbReference>
<evidence type="ECO:0000256" key="8">
    <source>
        <dbReference type="ARBA" id="ARBA00022989"/>
    </source>
</evidence>
<feature type="transmembrane region" description="Helical" evidence="10">
    <location>
        <begin position="758"/>
        <end position="786"/>
    </location>
</feature>
<keyword evidence="7" id="KW-0067">ATP-binding</keyword>
<keyword evidence="3" id="KW-0808">Transferase</keyword>
<dbReference type="Pfam" id="PF01594">
    <property type="entry name" value="AI-2E_transport"/>
    <property type="match status" value="1"/>
</dbReference>
<evidence type="ECO:0000313" key="12">
    <source>
        <dbReference type="EMBL" id="RXT44180.1"/>
    </source>
</evidence>
<evidence type="ECO:0000256" key="10">
    <source>
        <dbReference type="SAM" id="Phobius"/>
    </source>
</evidence>
<dbReference type="InterPro" id="IPR002549">
    <property type="entry name" value="AI-2E-like"/>
</dbReference>
<evidence type="ECO:0000259" key="11">
    <source>
        <dbReference type="PROSITE" id="PS50011"/>
    </source>
</evidence>
<dbReference type="Pfam" id="PF00069">
    <property type="entry name" value="Pkinase"/>
    <property type="match status" value="1"/>
</dbReference>
<dbReference type="InterPro" id="IPR027417">
    <property type="entry name" value="P-loop_NTPase"/>
</dbReference>
<reference evidence="12 13" key="1">
    <citation type="submission" date="2017-03" db="EMBL/GenBank/DDBJ databases">
        <authorList>
            <person name="Safronova V.I."/>
            <person name="Sazanova A.L."/>
            <person name="Chirak E.R."/>
        </authorList>
    </citation>
    <scope>NUCLEOTIDE SEQUENCE [LARGE SCALE GENOMIC DNA]</scope>
    <source>
        <strain evidence="12 13">Opo-243</strain>
    </source>
</reference>
<feature type="domain" description="Protein kinase" evidence="11">
    <location>
        <begin position="1"/>
        <end position="400"/>
    </location>
</feature>
<sequence length="806" mass="90751">MSTVSKAVDLHTSRFCAIKRMKAGGGDTDLRFKDSFNREYAALNELCQHPNIVELLDAGADEAGFYMVLEWVPTNLVDLITRRGPFEWREFYPSIGRPILDALVYAQNRGWNHRDIKPQNILINDKDVPKLSDYGIAKQFERPSLGLTFAQFRSAPFTPPEDDGGEWSCSRDCFSWAAVAVYSLSGKMPADYGELSELLASLDQSSVPSSLLQLALSHIPSERPPLASGLLADLDAIAAVSAAKSRPEFTCYIRFEAECMQRILRQIDRNDPGDAETFVLHELHEVEVGLQYIPAKEGTDELLRITAVTWTFEARRLSKNSERWSIRRAWQGGAANVERERELCFRAPIMFSFGEPPDVEQATEEVRELVFQIEAFEQERRERAITQRRERVFRLWYSFLRNKADYEESRENAIVYTDAKRTDNAVTLSTELPVGLELIGQSRVIKIASGAHVFCDIVDVNLQEVVVIATFGDSSLIPRQGRLELNTIAAEKAIERQRRALDSINYDRAASSRLKSLLVEPLAARPAAALTVPPATSGSFDLEKQEILSRALGLQDILAIQGPPGTGKTRLIEEIIVQYLLRNPQHRVLLSSQTHVALDNVIDRVRGRQPTIDIVRIGRLDDLKVSASCRDLILDRKAQVWSETVRERARAFIAELAKSKGIDRSNIEVGMLVERLLLLLQQESNIKESLSGADERVRSVDAQAEKTLMEIFVLVGMLSFESLWWALLPPVIYFGIHLVEGETLTPMLLARRFTLNPVLIILSLVFWFWMWGVPGAILAVPMLAILKIISDRLRPLKALGHLLEGK</sequence>
<dbReference type="AlphaFoldDB" id="A0A4Q1V0D6"/>
<dbReference type="InterPro" id="IPR041677">
    <property type="entry name" value="DNA2/NAM7_AAA_11"/>
</dbReference>
<organism evidence="12 13">
    <name type="scientific">Bradyrhizobium betae</name>
    <dbReference type="NCBI Taxonomy" id="244734"/>
    <lineage>
        <taxon>Bacteria</taxon>
        <taxon>Pseudomonadati</taxon>
        <taxon>Pseudomonadota</taxon>
        <taxon>Alphaproteobacteria</taxon>
        <taxon>Hyphomicrobiales</taxon>
        <taxon>Nitrobacteraceae</taxon>
        <taxon>Bradyrhizobium</taxon>
    </lineage>
</organism>
<evidence type="ECO:0000256" key="2">
    <source>
        <dbReference type="ARBA" id="ARBA00009773"/>
    </source>
</evidence>
<dbReference type="PANTHER" id="PTHR43289:SF6">
    <property type="entry name" value="SERINE_THREONINE-PROTEIN KINASE NEKL-3"/>
    <property type="match status" value="1"/>
</dbReference>
<dbReference type="CDD" id="cd14014">
    <property type="entry name" value="STKc_PknB_like"/>
    <property type="match status" value="1"/>
</dbReference>
<protein>
    <recommendedName>
        <fullName evidence="11">Protein kinase domain-containing protein</fullName>
    </recommendedName>
</protein>
<dbReference type="EMBL" id="MZXW01000024">
    <property type="protein sequence ID" value="RXT44180.1"/>
    <property type="molecule type" value="Genomic_DNA"/>
</dbReference>
<dbReference type="InterPro" id="IPR000719">
    <property type="entry name" value="Prot_kinase_dom"/>
</dbReference>
<dbReference type="SUPFAM" id="SSF52540">
    <property type="entry name" value="P-loop containing nucleoside triphosphate hydrolases"/>
    <property type="match status" value="1"/>
</dbReference>
<dbReference type="GO" id="GO:0005524">
    <property type="term" value="F:ATP binding"/>
    <property type="evidence" value="ECO:0007669"/>
    <property type="project" value="UniProtKB-KW"/>
</dbReference>
<comment type="subcellular location">
    <subcellularLocation>
        <location evidence="1">Membrane</location>
        <topology evidence="1">Multi-pass membrane protein</topology>
    </subcellularLocation>
</comment>
<dbReference type="Pfam" id="PF13086">
    <property type="entry name" value="AAA_11"/>
    <property type="match status" value="1"/>
</dbReference>
<dbReference type="SUPFAM" id="SSF56112">
    <property type="entry name" value="Protein kinase-like (PK-like)"/>
    <property type="match status" value="1"/>
</dbReference>
<dbReference type="Gene3D" id="3.40.50.300">
    <property type="entry name" value="P-loop containing nucleotide triphosphate hydrolases"/>
    <property type="match status" value="1"/>
</dbReference>
<evidence type="ECO:0000256" key="4">
    <source>
        <dbReference type="ARBA" id="ARBA00022692"/>
    </source>
</evidence>
<proteinExistence type="inferred from homology"/>
<dbReference type="PROSITE" id="PS50011">
    <property type="entry name" value="PROTEIN_KINASE_DOM"/>
    <property type="match status" value="1"/>
</dbReference>
<feature type="transmembrane region" description="Helical" evidence="10">
    <location>
        <begin position="711"/>
        <end position="738"/>
    </location>
</feature>
<comment type="similarity">
    <text evidence="2">Belongs to the autoinducer-2 exporter (AI-2E) (TC 2.A.86) family.</text>
</comment>
<evidence type="ECO:0000313" key="13">
    <source>
        <dbReference type="Proteomes" id="UP000290819"/>
    </source>
</evidence>
<gene>
    <name evidence="12" type="ORF">B5V03_21505</name>
</gene>
<evidence type="ECO:0000256" key="5">
    <source>
        <dbReference type="ARBA" id="ARBA00022741"/>
    </source>
</evidence>
<evidence type="ECO:0000256" key="6">
    <source>
        <dbReference type="ARBA" id="ARBA00022777"/>
    </source>
</evidence>
<evidence type="ECO:0000256" key="3">
    <source>
        <dbReference type="ARBA" id="ARBA00022679"/>
    </source>
</evidence>
<keyword evidence="9 10" id="KW-0472">Membrane</keyword>
<accession>A0A4Q1V0D6</accession>
<dbReference type="GO" id="GO:0016020">
    <property type="term" value="C:membrane"/>
    <property type="evidence" value="ECO:0007669"/>
    <property type="project" value="UniProtKB-SubCell"/>
</dbReference>
<keyword evidence="8 10" id="KW-1133">Transmembrane helix</keyword>
<dbReference type="Gene3D" id="1.10.510.10">
    <property type="entry name" value="Transferase(Phosphotransferase) domain 1"/>
    <property type="match status" value="1"/>
</dbReference>
<keyword evidence="5" id="KW-0547">Nucleotide-binding</keyword>
<dbReference type="Proteomes" id="UP000290819">
    <property type="component" value="Unassembled WGS sequence"/>
</dbReference>
<dbReference type="GO" id="GO:0004386">
    <property type="term" value="F:helicase activity"/>
    <property type="evidence" value="ECO:0007669"/>
    <property type="project" value="InterPro"/>
</dbReference>
<evidence type="ECO:0000256" key="9">
    <source>
        <dbReference type="ARBA" id="ARBA00023136"/>
    </source>
</evidence>
<keyword evidence="6" id="KW-0418">Kinase</keyword>
<name>A0A4Q1V0D6_9BRAD</name>
<dbReference type="SMART" id="SM00220">
    <property type="entry name" value="S_TKc"/>
    <property type="match status" value="1"/>
</dbReference>
<keyword evidence="13" id="KW-1185">Reference proteome</keyword>
<keyword evidence="4 10" id="KW-0812">Transmembrane</keyword>
<dbReference type="InterPro" id="IPR011009">
    <property type="entry name" value="Kinase-like_dom_sf"/>
</dbReference>
<dbReference type="GO" id="GO:0004674">
    <property type="term" value="F:protein serine/threonine kinase activity"/>
    <property type="evidence" value="ECO:0007669"/>
    <property type="project" value="TreeGrafter"/>
</dbReference>